<dbReference type="AlphaFoldDB" id="L9ZLV0"/>
<comment type="caution">
    <text evidence="2">The sequence shown here is derived from an EMBL/GenBank/DDBJ whole genome shotgun (WGS) entry which is preliminary data.</text>
</comment>
<keyword evidence="3" id="KW-1185">Reference proteome</keyword>
<evidence type="ECO:0000313" key="2">
    <source>
        <dbReference type="EMBL" id="ELY86153.1"/>
    </source>
</evidence>
<name>L9ZLV0_9EURY</name>
<accession>L9ZLV0</accession>
<evidence type="ECO:0000313" key="3">
    <source>
        <dbReference type="Proteomes" id="UP000011648"/>
    </source>
</evidence>
<dbReference type="EMBL" id="AOIL01000064">
    <property type="protein sequence ID" value="ELY86153.1"/>
    <property type="molecule type" value="Genomic_DNA"/>
</dbReference>
<proteinExistence type="predicted"/>
<organism evidence="2 3">
    <name type="scientific">Natrialba taiwanensis DSM 12281</name>
    <dbReference type="NCBI Taxonomy" id="1230458"/>
    <lineage>
        <taxon>Archaea</taxon>
        <taxon>Methanobacteriati</taxon>
        <taxon>Methanobacteriota</taxon>
        <taxon>Stenosarchaea group</taxon>
        <taxon>Halobacteria</taxon>
        <taxon>Halobacteriales</taxon>
        <taxon>Natrialbaceae</taxon>
        <taxon>Natrialba</taxon>
    </lineage>
</organism>
<feature type="region of interest" description="Disordered" evidence="1">
    <location>
        <begin position="41"/>
        <end position="63"/>
    </location>
</feature>
<protein>
    <submittedName>
        <fullName evidence="2">Uncharacterized protein</fullName>
    </submittedName>
</protein>
<evidence type="ECO:0000256" key="1">
    <source>
        <dbReference type="SAM" id="MobiDB-lite"/>
    </source>
</evidence>
<reference evidence="2 3" key="1">
    <citation type="journal article" date="2014" name="PLoS Genet.">
        <title>Phylogenetically driven sequencing of extremely halophilic archaea reveals strategies for static and dynamic osmo-response.</title>
        <authorList>
            <person name="Becker E.A."/>
            <person name="Seitzer P.M."/>
            <person name="Tritt A."/>
            <person name="Larsen D."/>
            <person name="Krusor M."/>
            <person name="Yao A.I."/>
            <person name="Wu D."/>
            <person name="Madern D."/>
            <person name="Eisen J.A."/>
            <person name="Darling A.E."/>
            <person name="Facciotti M.T."/>
        </authorList>
    </citation>
    <scope>NUCLEOTIDE SEQUENCE [LARGE SCALE GENOMIC DNA]</scope>
    <source>
        <strain evidence="2 3">DSM 12281</strain>
    </source>
</reference>
<dbReference type="Proteomes" id="UP000011648">
    <property type="component" value="Unassembled WGS sequence"/>
</dbReference>
<gene>
    <name evidence="2" type="ORF">C484_18782</name>
</gene>
<sequence>MIDWIGVGLLILIIFAPYAPHFRRLSLGDIEMEIAPEIDRVKERQEDQLNQESQDREQTYRDNQIEDELYSSLEEGPLVAVSNLRHIITTYLKNIAKREELEYQGINSQRLVKELNQ</sequence>